<dbReference type="Gene3D" id="3.40.1710.10">
    <property type="entry name" value="abc type-2 transporter like domain"/>
    <property type="match status" value="1"/>
</dbReference>
<comment type="similarity">
    <text evidence="2">Belongs to the ABC-2 integral membrane protein family.</text>
</comment>
<sequence length="379" mass="42265">MKTTTSGFSWRRLKALCWKESKQIVRDPSSALIAIVIPLMLLFIFGYGINLDSSKLRVGILMDQQSQPARELVDTFTGSPFIDATISDDRNLLINKMQAGEIRGIVVIPVNFAEQLSRPDGHSAIQVITDGSEPNTANFVQAYTKGVWHTWLIQQGENQGYPTDPLIELNMRYWFNEAALSQHFIIPGAISIIMTVVGAILTSLVIAREWERGTMEALLSTQITRTELLLSKLLPYQILGSFVMVLCMLVTTFVLDIPYRGSLLILFVITSLYLATALGMGLLISTITRNQFNAAMVALNAAFLPAIMLSGFIFEIDSMPIFIQVVTYFIPARYFVSSLQTLFLAGDIYLVLFTDFLLLIASAILFIGLTALKTRRRLD</sequence>
<keyword evidence="7 8" id="KW-0472">Membrane</keyword>
<accession>A0A4R3NRS8</accession>
<dbReference type="EMBL" id="SMAS01000001">
    <property type="protein sequence ID" value="TCT38143.1"/>
    <property type="molecule type" value="Genomic_DNA"/>
</dbReference>
<reference evidence="10 11" key="1">
    <citation type="submission" date="2019-03" db="EMBL/GenBank/DDBJ databases">
        <title>Genomic analyses of the natural microbiome of Caenorhabditis elegans.</title>
        <authorList>
            <person name="Samuel B."/>
        </authorList>
    </citation>
    <scope>NUCLEOTIDE SEQUENCE [LARGE SCALE GENOMIC DNA]</scope>
    <source>
        <strain evidence="10 11">JUb102</strain>
    </source>
</reference>
<evidence type="ECO:0000313" key="11">
    <source>
        <dbReference type="Proteomes" id="UP000295055"/>
    </source>
</evidence>
<dbReference type="RefSeq" id="WP_132494334.1">
    <property type="nucleotide sequence ID" value="NZ_SMAS01000001.1"/>
</dbReference>
<name>A0A4R3NRS8_9GAMM</name>
<proteinExistence type="inferred from homology"/>
<keyword evidence="5 8" id="KW-0812">Transmembrane</keyword>
<feature type="transmembrane region" description="Helical" evidence="8">
    <location>
        <begin position="348"/>
        <end position="372"/>
    </location>
</feature>
<feature type="domain" description="ABC transmembrane type-2" evidence="9">
    <location>
        <begin position="137"/>
        <end position="377"/>
    </location>
</feature>
<keyword evidence="4" id="KW-1003">Cell membrane</keyword>
<evidence type="ECO:0000256" key="4">
    <source>
        <dbReference type="ARBA" id="ARBA00022475"/>
    </source>
</evidence>
<feature type="transmembrane region" description="Helical" evidence="8">
    <location>
        <begin position="321"/>
        <end position="342"/>
    </location>
</feature>
<gene>
    <name evidence="10" type="ORF">EC835_101137</name>
</gene>
<dbReference type="GO" id="GO:0140359">
    <property type="term" value="F:ABC-type transporter activity"/>
    <property type="evidence" value="ECO:0007669"/>
    <property type="project" value="InterPro"/>
</dbReference>
<dbReference type="PANTHER" id="PTHR30294">
    <property type="entry name" value="MEMBRANE COMPONENT OF ABC TRANSPORTER YHHJ-RELATED"/>
    <property type="match status" value="1"/>
</dbReference>
<keyword evidence="6 8" id="KW-1133">Transmembrane helix</keyword>
<organism evidence="10 11">
    <name type="scientific">Providencia alcalifaciens</name>
    <dbReference type="NCBI Taxonomy" id="126385"/>
    <lineage>
        <taxon>Bacteria</taxon>
        <taxon>Pseudomonadati</taxon>
        <taxon>Pseudomonadota</taxon>
        <taxon>Gammaproteobacteria</taxon>
        <taxon>Enterobacterales</taxon>
        <taxon>Morganellaceae</taxon>
        <taxon>Providencia</taxon>
    </lineage>
</organism>
<evidence type="ECO:0000313" key="10">
    <source>
        <dbReference type="EMBL" id="TCT38143.1"/>
    </source>
</evidence>
<comment type="subcellular location">
    <subcellularLocation>
        <location evidence="1">Cell membrane</location>
        <topology evidence="1">Multi-pass membrane protein</topology>
    </subcellularLocation>
</comment>
<dbReference type="InterPro" id="IPR051449">
    <property type="entry name" value="ABC-2_transporter_component"/>
</dbReference>
<dbReference type="Proteomes" id="UP000295055">
    <property type="component" value="Unassembled WGS sequence"/>
</dbReference>
<evidence type="ECO:0000256" key="3">
    <source>
        <dbReference type="ARBA" id="ARBA00022448"/>
    </source>
</evidence>
<keyword evidence="3" id="KW-0813">Transport</keyword>
<evidence type="ECO:0000259" key="9">
    <source>
        <dbReference type="PROSITE" id="PS51012"/>
    </source>
</evidence>
<dbReference type="OrthoDB" id="9808686at2"/>
<feature type="transmembrane region" description="Helical" evidence="8">
    <location>
        <begin position="234"/>
        <end position="255"/>
    </location>
</feature>
<dbReference type="PROSITE" id="PS51012">
    <property type="entry name" value="ABC_TM2"/>
    <property type="match status" value="1"/>
</dbReference>
<comment type="caution">
    <text evidence="10">The sequence shown here is derived from an EMBL/GenBank/DDBJ whole genome shotgun (WGS) entry which is preliminary data.</text>
</comment>
<feature type="transmembrane region" description="Helical" evidence="8">
    <location>
        <begin position="184"/>
        <end position="206"/>
    </location>
</feature>
<dbReference type="GO" id="GO:0005886">
    <property type="term" value="C:plasma membrane"/>
    <property type="evidence" value="ECO:0007669"/>
    <property type="project" value="UniProtKB-SubCell"/>
</dbReference>
<evidence type="ECO:0000256" key="2">
    <source>
        <dbReference type="ARBA" id="ARBA00007783"/>
    </source>
</evidence>
<evidence type="ECO:0000256" key="1">
    <source>
        <dbReference type="ARBA" id="ARBA00004651"/>
    </source>
</evidence>
<feature type="transmembrane region" description="Helical" evidence="8">
    <location>
        <begin position="262"/>
        <end position="288"/>
    </location>
</feature>
<evidence type="ECO:0000256" key="6">
    <source>
        <dbReference type="ARBA" id="ARBA00022989"/>
    </source>
</evidence>
<dbReference type="AlphaFoldDB" id="A0A4R3NRS8"/>
<dbReference type="InterPro" id="IPR013525">
    <property type="entry name" value="ABC2_TM"/>
</dbReference>
<dbReference type="PANTHER" id="PTHR30294:SF29">
    <property type="entry name" value="MULTIDRUG ABC TRANSPORTER PERMEASE YBHS-RELATED"/>
    <property type="match status" value="1"/>
</dbReference>
<evidence type="ECO:0000256" key="7">
    <source>
        <dbReference type="ARBA" id="ARBA00023136"/>
    </source>
</evidence>
<dbReference type="Pfam" id="PF12698">
    <property type="entry name" value="ABC2_membrane_3"/>
    <property type="match status" value="1"/>
</dbReference>
<evidence type="ECO:0000256" key="5">
    <source>
        <dbReference type="ARBA" id="ARBA00022692"/>
    </source>
</evidence>
<feature type="transmembrane region" description="Helical" evidence="8">
    <location>
        <begin position="31"/>
        <end position="49"/>
    </location>
</feature>
<protein>
    <submittedName>
        <fullName evidence="10">ABC-2 type transport system permease protein</fullName>
    </submittedName>
</protein>
<feature type="transmembrane region" description="Helical" evidence="8">
    <location>
        <begin position="294"/>
        <end position="314"/>
    </location>
</feature>
<evidence type="ECO:0000256" key="8">
    <source>
        <dbReference type="SAM" id="Phobius"/>
    </source>
</evidence>
<dbReference type="InterPro" id="IPR047817">
    <property type="entry name" value="ABC2_TM_bact-type"/>
</dbReference>